<accession>A0A8H3IFV2</accession>
<name>A0A8H3IFV2_9LECA</name>
<protein>
    <recommendedName>
        <fullName evidence="2">SWR1-complex protein 3 domain-containing protein</fullName>
    </recommendedName>
</protein>
<gene>
    <name evidence="3" type="ORF">ALECFALPRED_007880</name>
</gene>
<dbReference type="Proteomes" id="UP000664203">
    <property type="component" value="Unassembled WGS sequence"/>
</dbReference>
<feature type="compositionally biased region" description="Basic and acidic residues" evidence="1">
    <location>
        <begin position="506"/>
        <end position="515"/>
    </location>
</feature>
<sequence length="542" mass="59642">MDKRRLSTRNRGEPPMKKRALTPPAPPRAPPPPPSAPPQSTEPMEEGLPFRLKDPRLLPTLSEPQEANLSTHAYQTISESGVLAASIEQSRQKWLKDGVFERYWEKPTKKKPVFEAPNPPKETMSKLGVCSLIIEPHVFEITLYTVKDNTMAYASVQPPPLSSPQYNPFATAATYPPYKYNTAPAPPKYQGQQQGLPSQTTLPPFREGFAQFGPQGLPPINHATLPTPASVVNPKPPRPSGARSNSQQGGSQDQNGEPKQDPVIQMLATRAASDHGLKTLMKVVASGQASQTQLKDFQDHIDELNSILKSQPNPTEPLQDDNRPQPPLRGGQEYVSKVVVPTSTPDSSWTQMPSVAPYSNPSAQIPSIKTEPSSKTQTFTAPSASSKSAYTVHKPEINSIVFDFGGTGDRFSFPRFSILEYLYGGTQVIVSFLVIRRGSTAKPGKYKETKNYYQPVTLRLSTPHPRILEPLAKIVAPPDEVRRYMDSVFDKMSPAETVFLATRLPRAPDAEEPQKPELAPQPDPQVIRPVYSPPNSIMPLAA</sequence>
<feature type="region of interest" description="Disordered" evidence="1">
    <location>
        <begin position="1"/>
        <end position="60"/>
    </location>
</feature>
<feature type="region of interest" description="Disordered" evidence="1">
    <location>
        <begin position="308"/>
        <end position="362"/>
    </location>
</feature>
<feature type="region of interest" description="Disordered" evidence="1">
    <location>
        <begin position="183"/>
        <end position="259"/>
    </location>
</feature>
<evidence type="ECO:0000313" key="4">
    <source>
        <dbReference type="Proteomes" id="UP000664203"/>
    </source>
</evidence>
<feature type="compositionally biased region" description="Polar residues" evidence="1">
    <location>
        <begin position="341"/>
        <end position="362"/>
    </location>
</feature>
<dbReference type="PANTHER" id="PTHR28108:SF1">
    <property type="entry name" value="SWR1-COMPLEX PROTEIN 3"/>
    <property type="match status" value="1"/>
</dbReference>
<organism evidence="3 4">
    <name type="scientific">Alectoria fallacina</name>
    <dbReference type="NCBI Taxonomy" id="1903189"/>
    <lineage>
        <taxon>Eukaryota</taxon>
        <taxon>Fungi</taxon>
        <taxon>Dikarya</taxon>
        <taxon>Ascomycota</taxon>
        <taxon>Pezizomycotina</taxon>
        <taxon>Lecanoromycetes</taxon>
        <taxon>OSLEUM clade</taxon>
        <taxon>Lecanoromycetidae</taxon>
        <taxon>Lecanorales</taxon>
        <taxon>Lecanorineae</taxon>
        <taxon>Parmeliaceae</taxon>
        <taxon>Alectoria</taxon>
    </lineage>
</organism>
<feature type="compositionally biased region" description="Low complexity" evidence="1">
    <location>
        <begin position="244"/>
        <end position="255"/>
    </location>
</feature>
<dbReference type="EMBL" id="CAJPDR010000053">
    <property type="protein sequence ID" value="CAF9912129.1"/>
    <property type="molecule type" value="Genomic_DNA"/>
</dbReference>
<keyword evidence="4" id="KW-1185">Reference proteome</keyword>
<feature type="compositionally biased region" description="Polar residues" evidence="1">
    <location>
        <begin position="190"/>
        <end position="202"/>
    </location>
</feature>
<evidence type="ECO:0000259" key="2">
    <source>
        <dbReference type="Pfam" id="PF24707"/>
    </source>
</evidence>
<proteinExistence type="predicted"/>
<dbReference type="GO" id="GO:0000812">
    <property type="term" value="C:Swr1 complex"/>
    <property type="evidence" value="ECO:0007669"/>
    <property type="project" value="InterPro"/>
</dbReference>
<reference evidence="3" key="1">
    <citation type="submission" date="2021-03" db="EMBL/GenBank/DDBJ databases">
        <authorList>
            <person name="Tagirdzhanova G."/>
        </authorList>
    </citation>
    <scope>NUCLEOTIDE SEQUENCE</scope>
</reference>
<feature type="compositionally biased region" description="Pro residues" evidence="1">
    <location>
        <begin position="23"/>
        <end position="37"/>
    </location>
</feature>
<dbReference type="Pfam" id="PF24707">
    <property type="entry name" value="Swc3"/>
    <property type="match status" value="1"/>
</dbReference>
<evidence type="ECO:0000256" key="1">
    <source>
        <dbReference type="SAM" id="MobiDB-lite"/>
    </source>
</evidence>
<dbReference type="InterPro" id="IPR037651">
    <property type="entry name" value="Swc3"/>
</dbReference>
<feature type="compositionally biased region" description="Basic and acidic residues" evidence="1">
    <location>
        <begin position="1"/>
        <end position="16"/>
    </location>
</feature>
<feature type="domain" description="SWR1-complex protein 3" evidence="2">
    <location>
        <begin position="58"/>
        <end position="149"/>
    </location>
</feature>
<feature type="region of interest" description="Disordered" evidence="1">
    <location>
        <begin position="503"/>
        <end position="542"/>
    </location>
</feature>
<evidence type="ECO:0000313" key="3">
    <source>
        <dbReference type="EMBL" id="CAF9912129.1"/>
    </source>
</evidence>
<comment type="caution">
    <text evidence="3">The sequence shown here is derived from an EMBL/GenBank/DDBJ whole genome shotgun (WGS) entry which is preliminary data.</text>
</comment>
<dbReference type="OrthoDB" id="5338195at2759"/>
<dbReference type="PANTHER" id="PTHR28108">
    <property type="entry name" value="SWR1-COMPLEX PROTEIN 3"/>
    <property type="match status" value="1"/>
</dbReference>
<dbReference type="AlphaFoldDB" id="A0A8H3IFV2"/>
<dbReference type="GO" id="GO:0140849">
    <property type="term" value="F:ATP-dependent H2AZ histone chaperone activity"/>
    <property type="evidence" value="ECO:0007669"/>
    <property type="project" value="InterPro"/>
</dbReference>
<dbReference type="InterPro" id="IPR057558">
    <property type="entry name" value="Swc3_dom"/>
</dbReference>